<feature type="domain" description="Glycosyltransferase subfamily 4-like N-terminal" evidence="4">
    <location>
        <begin position="18"/>
        <end position="168"/>
    </location>
</feature>
<evidence type="ECO:0000313" key="5">
    <source>
        <dbReference type="EMBL" id="RBQ18072.1"/>
    </source>
</evidence>
<evidence type="ECO:0000259" key="4">
    <source>
        <dbReference type="Pfam" id="PF13439"/>
    </source>
</evidence>
<dbReference type="PANTHER" id="PTHR45947">
    <property type="entry name" value="SULFOQUINOVOSYL TRANSFERASE SQD2"/>
    <property type="match status" value="1"/>
</dbReference>
<dbReference type="SUPFAM" id="SSF53756">
    <property type="entry name" value="UDP-Glycosyltransferase/glycogen phosphorylase"/>
    <property type="match status" value="1"/>
</dbReference>
<reference evidence="5 6" key="1">
    <citation type="submission" date="2018-06" db="EMBL/GenBank/DDBJ databases">
        <title>Sphaerisporangium craniellae sp. nov., isolated from a marine sponge in the South China Sea.</title>
        <authorList>
            <person name="Li L."/>
        </authorList>
    </citation>
    <scope>NUCLEOTIDE SEQUENCE [LARGE SCALE GENOMIC DNA]</scope>
    <source>
        <strain evidence="5 6">LHW63015</strain>
    </source>
</reference>
<evidence type="ECO:0000256" key="2">
    <source>
        <dbReference type="ARBA" id="ARBA00022679"/>
    </source>
</evidence>
<accession>A0A366LY37</accession>
<comment type="caution">
    <text evidence="5">The sequence shown here is derived from an EMBL/GenBank/DDBJ whole genome shotgun (WGS) entry which is preliminary data.</text>
</comment>
<dbReference type="AlphaFoldDB" id="A0A366LY37"/>
<dbReference type="GO" id="GO:0016758">
    <property type="term" value="F:hexosyltransferase activity"/>
    <property type="evidence" value="ECO:0007669"/>
    <property type="project" value="TreeGrafter"/>
</dbReference>
<gene>
    <name evidence="5" type="ORF">DP939_22175</name>
</gene>
<dbReference type="OrthoDB" id="3514322at2"/>
<evidence type="ECO:0000256" key="1">
    <source>
        <dbReference type="ARBA" id="ARBA00022676"/>
    </source>
</evidence>
<keyword evidence="2 5" id="KW-0808">Transferase</keyword>
<dbReference type="Gene3D" id="3.40.50.2000">
    <property type="entry name" value="Glycogen Phosphorylase B"/>
    <property type="match status" value="2"/>
</dbReference>
<sequence>MSVIAFCLLTYAPDEPAGIERSVAALMEGCRRLGHRPLVLTATIPGHPAKSPDIIPLRSLVLPRPIMGKHIREALDHPAPVVTELHRILREREVEMVCWIDALWGLGYLGAAPDDIRSVLMVHKIRKDDLFHDAIATADLVCPISDYLLHEATAAGLDTRTWHLIPNALLSPVRPVPAPERELLRRRAPVRIVSRAEPYKGLAELLQALPDTWTRPVEIVLAEAGFEYWQGMQSDVIDACQRAARARPEVVRLLPAMPWRAVPDFLAGACTTVISSYEPETFCNTAAEALSVGTPVAGFSLGNLPYLIGAAGPLVPLQHGYRALWDQLAHFLDDPHHYHAAARVAPERVRNNRPEQAVAALLAHGQEAPNAAVRTHTR</sequence>
<keyword evidence="6" id="KW-1185">Reference proteome</keyword>
<dbReference type="Pfam" id="PF13439">
    <property type="entry name" value="Glyco_transf_4"/>
    <property type="match status" value="1"/>
</dbReference>
<dbReference type="InterPro" id="IPR028098">
    <property type="entry name" value="Glyco_trans_4-like_N"/>
</dbReference>
<dbReference type="EMBL" id="QMEY01000009">
    <property type="protein sequence ID" value="RBQ18072.1"/>
    <property type="molecule type" value="Genomic_DNA"/>
</dbReference>
<proteinExistence type="predicted"/>
<feature type="domain" description="Glycosyl transferase family 1" evidence="3">
    <location>
        <begin position="192"/>
        <end position="343"/>
    </location>
</feature>
<organism evidence="5 6">
    <name type="scientific">Spongiactinospora rosea</name>
    <dbReference type="NCBI Taxonomy" id="2248750"/>
    <lineage>
        <taxon>Bacteria</taxon>
        <taxon>Bacillati</taxon>
        <taxon>Actinomycetota</taxon>
        <taxon>Actinomycetes</taxon>
        <taxon>Streptosporangiales</taxon>
        <taxon>Streptosporangiaceae</taxon>
        <taxon>Spongiactinospora</taxon>
    </lineage>
</organism>
<protein>
    <submittedName>
        <fullName evidence="5">Galactosyltransferase</fullName>
    </submittedName>
</protein>
<keyword evidence="1 5" id="KW-0328">Glycosyltransferase</keyword>
<evidence type="ECO:0000313" key="6">
    <source>
        <dbReference type="Proteomes" id="UP000253303"/>
    </source>
</evidence>
<dbReference type="InterPro" id="IPR050194">
    <property type="entry name" value="Glycosyltransferase_grp1"/>
</dbReference>
<evidence type="ECO:0000259" key="3">
    <source>
        <dbReference type="Pfam" id="PF00534"/>
    </source>
</evidence>
<name>A0A366LY37_9ACTN</name>
<dbReference type="Pfam" id="PF00534">
    <property type="entry name" value="Glycos_transf_1"/>
    <property type="match status" value="1"/>
</dbReference>
<dbReference type="InterPro" id="IPR001296">
    <property type="entry name" value="Glyco_trans_1"/>
</dbReference>
<dbReference type="Proteomes" id="UP000253303">
    <property type="component" value="Unassembled WGS sequence"/>
</dbReference>
<dbReference type="RefSeq" id="WP_113982672.1">
    <property type="nucleotide sequence ID" value="NZ_QMEY01000009.1"/>
</dbReference>
<dbReference type="GO" id="GO:1901137">
    <property type="term" value="P:carbohydrate derivative biosynthetic process"/>
    <property type="evidence" value="ECO:0007669"/>
    <property type="project" value="UniProtKB-ARBA"/>
</dbReference>
<dbReference type="PANTHER" id="PTHR45947:SF3">
    <property type="entry name" value="SULFOQUINOVOSYL TRANSFERASE SQD2"/>
    <property type="match status" value="1"/>
</dbReference>